<name>A0A3P6TGF7_CYLGO</name>
<dbReference type="OrthoDB" id="5837903at2759"/>
<evidence type="ECO:0000313" key="1">
    <source>
        <dbReference type="EMBL" id="VDK63711.1"/>
    </source>
</evidence>
<dbReference type="EMBL" id="UYRV01017776">
    <property type="protein sequence ID" value="VDK63711.1"/>
    <property type="molecule type" value="Genomic_DNA"/>
</dbReference>
<evidence type="ECO:0000313" key="2">
    <source>
        <dbReference type="Proteomes" id="UP000271889"/>
    </source>
</evidence>
<sequence length="190" mass="20681">MRNDNNYIASEEELLTIPFEIPEGDSITSERPLFTLASKSCATSGIEGISSTSLVVGSSRGSIWLLSLEYNDTVVSTTPTVIRQPDEVSPAEGGHPVTQIKYGFLLVGDDSHYFYDLNLDFMQNAIYVVLSDKGIARCTLENPSCFFLANTDSSNIRKNIAVDSVNGHVASSCICAVSENMLFQIPILSQ</sequence>
<proteinExistence type="predicted"/>
<reference evidence="1 2" key="1">
    <citation type="submission" date="2018-11" db="EMBL/GenBank/DDBJ databases">
        <authorList>
            <consortium name="Pathogen Informatics"/>
        </authorList>
    </citation>
    <scope>NUCLEOTIDE SEQUENCE [LARGE SCALE GENOMIC DNA]</scope>
</reference>
<organism evidence="1 2">
    <name type="scientific">Cylicostephanus goldi</name>
    <name type="common">Nematode worm</name>
    <dbReference type="NCBI Taxonomy" id="71465"/>
    <lineage>
        <taxon>Eukaryota</taxon>
        <taxon>Metazoa</taxon>
        <taxon>Ecdysozoa</taxon>
        <taxon>Nematoda</taxon>
        <taxon>Chromadorea</taxon>
        <taxon>Rhabditida</taxon>
        <taxon>Rhabditina</taxon>
        <taxon>Rhabditomorpha</taxon>
        <taxon>Strongyloidea</taxon>
        <taxon>Strongylidae</taxon>
        <taxon>Cylicostephanus</taxon>
    </lineage>
</organism>
<accession>A0A3P6TGF7</accession>
<dbReference type="AlphaFoldDB" id="A0A3P6TGF7"/>
<dbReference type="Proteomes" id="UP000271889">
    <property type="component" value="Unassembled WGS sequence"/>
</dbReference>
<gene>
    <name evidence="1" type="ORF">CGOC_LOCUS5744</name>
</gene>
<protein>
    <submittedName>
        <fullName evidence="1">Uncharacterized protein</fullName>
    </submittedName>
</protein>
<keyword evidence="2" id="KW-1185">Reference proteome</keyword>